<sequence>MIDLLLAVLALAVGVALAWRAGPLARLALFGSAMLVSGLLFMPGEQITGVIGPDGVRFLRRLAGRTPWEVSDWTHFLIFAWLGLLLWLARADLRGWKGWALVVGLAVAAEWAQGLTPSREPRVDDVLVNLIGGMLGVVLGIGVRLATARGGGLGKHEARRQRRE</sequence>
<dbReference type="AlphaFoldDB" id="A0A5C5U672"/>
<protein>
    <submittedName>
        <fullName evidence="3">VanZ family protein</fullName>
    </submittedName>
</protein>
<feature type="domain" description="VanZ-like" evidence="2">
    <location>
        <begin position="70"/>
        <end position="139"/>
    </location>
</feature>
<reference evidence="3 4" key="1">
    <citation type="journal article" date="2008" name="Int. J. Syst. Evol. Microbiol.">
        <title>Luteimonas marina sp. nov., isolated from seawater.</title>
        <authorList>
            <person name="Baik K.S."/>
            <person name="Park S.C."/>
            <person name="Kim M.S."/>
            <person name="Kim E.M."/>
            <person name="Park C."/>
            <person name="Chun J."/>
            <person name="Seong C.N."/>
        </authorList>
    </citation>
    <scope>NUCLEOTIDE SEQUENCE [LARGE SCALE GENOMIC DNA]</scope>
    <source>
        <strain evidence="3 4">FR1330</strain>
    </source>
</reference>
<feature type="transmembrane region" description="Helical" evidence="1">
    <location>
        <begin position="126"/>
        <end position="146"/>
    </location>
</feature>
<evidence type="ECO:0000259" key="2">
    <source>
        <dbReference type="Pfam" id="PF04892"/>
    </source>
</evidence>
<keyword evidence="1" id="KW-0472">Membrane</keyword>
<evidence type="ECO:0000313" key="3">
    <source>
        <dbReference type="EMBL" id="TWT21105.1"/>
    </source>
</evidence>
<accession>A0A5C5U672</accession>
<keyword evidence="1" id="KW-1133">Transmembrane helix</keyword>
<keyword evidence="1" id="KW-0812">Transmembrane</keyword>
<keyword evidence="4" id="KW-1185">Reference proteome</keyword>
<proteinExistence type="predicted"/>
<dbReference type="OrthoDB" id="6059096at2"/>
<evidence type="ECO:0000313" key="4">
    <source>
        <dbReference type="Proteomes" id="UP000319980"/>
    </source>
</evidence>
<evidence type="ECO:0000256" key="1">
    <source>
        <dbReference type="SAM" id="Phobius"/>
    </source>
</evidence>
<dbReference type="Proteomes" id="UP000319980">
    <property type="component" value="Unassembled WGS sequence"/>
</dbReference>
<comment type="caution">
    <text evidence="3">The sequence shown here is derived from an EMBL/GenBank/DDBJ whole genome shotgun (WGS) entry which is preliminary data.</text>
</comment>
<dbReference type="EMBL" id="VOHK01000003">
    <property type="protein sequence ID" value="TWT21105.1"/>
    <property type="molecule type" value="Genomic_DNA"/>
</dbReference>
<gene>
    <name evidence="3" type="ORF">FQY83_07005</name>
</gene>
<dbReference type="RefSeq" id="WP_146386509.1">
    <property type="nucleotide sequence ID" value="NZ_VOHK01000003.1"/>
</dbReference>
<organism evidence="3 4">
    <name type="scientific">Luteimonas marina</name>
    <dbReference type="NCBI Taxonomy" id="488485"/>
    <lineage>
        <taxon>Bacteria</taxon>
        <taxon>Pseudomonadati</taxon>
        <taxon>Pseudomonadota</taxon>
        <taxon>Gammaproteobacteria</taxon>
        <taxon>Lysobacterales</taxon>
        <taxon>Lysobacteraceae</taxon>
        <taxon>Luteimonas</taxon>
    </lineage>
</organism>
<dbReference type="NCBIfam" id="NF037970">
    <property type="entry name" value="vanZ_1"/>
    <property type="match status" value="1"/>
</dbReference>
<dbReference type="Pfam" id="PF04892">
    <property type="entry name" value="VanZ"/>
    <property type="match status" value="1"/>
</dbReference>
<feature type="transmembrane region" description="Helical" evidence="1">
    <location>
        <begin position="73"/>
        <end position="89"/>
    </location>
</feature>
<dbReference type="InterPro" id="IPR006976">
    <property type="entry name" value="VanZ-like"/>
</dbReference>
<name>A0A5C5U672_9GAMM</name>